<dbReference type="PIRSF" id="PIRSF028162">
    <property type="entry name" value="BcbE_prd"/>
    <property type="match status" value="1"/>
</dbReference>
<dbReference type="InterPro" id="IPR016873">
    <property type="entry name" value="Caps_polysacc_synth_BcbE_prd"/>
</dbReference>
<dbReference type="PANTHER" id="PTHR43584:SF8">
    <property type="entry name" value="N-ACETYLMURAMATE ALPHA-1-PHOSPHATE URIDYLYLTRANSFERASE"/>
    <property type="match status" value="1"/>
</dbReference>
<keyword evidence="2" id="KW-0548">Nucleotidyltransferase</keyword>
<keyword evidence="5" id="KW-1185">Reference proteome</keyword>
<evidence type="ECO:0000259" key="3">
    <source>
        <dbReference type="Pfam" id="PF00483"/>
    </source>
</evidence>
<accession>A0A4Y7XEU6</accession>
<keyword evidence="1" id="KW-0808">Transferase</keyword>
<dbReference type="EMBL" id="SNTY01000009">
    <property type="protein sequence ID" value="TEU30337.1"/>
    <property type="molecule type" value="Genomic_DNA"/>
</dbReference>
<dbReference type="STRING" id="1120977.GCA_000619845_00533"/>
<evidence type="ECO:0000256" key="2">
    <source>
        <dbReference type="ARBA" id="ARBA00022695"/>
    </source>
</evidence>
<proteinExistence type="predicted"/>
<dbReference type="AlphaFoldDB" id="A0A4Y7XEU6"/>
<dbReference type="InterPro" id="IPR029044">
    <property type="entry name" value="Nucleotide-diphossugar_trans"/>
</dbReference>
<dbReference type="SUPFAM" id="SSF53448">
    <property type="entry name" value="Nucleotide-diphospho-sugar transferases"/>
    <property type="match status" value="1"/>
</dbReference>
<dbReference type="OrthoDB" id="9788272at2"/>
<dbReference type="RefSeq" id="WP_134243367.1">
    <property type="nucleotide sequence ID" value="NZ_SNTY01000009.1"/>
</dbReference>
<evidence type="ECO:0000256" key="1">
    <source>
        <dbReference type="ARBA" id="ARBA00022679"/>
    </source>
</evidence>
<gene>
    <name evidence="4" type="ORF">E2B99_02215</name>
</gene>
<dbReference type="InterPro" id="IPR005835">
    <property type="entry name" value="NTP_transferase_dom"/>
</dbReference>
<reference evidence="4 5" key="1">
    <citation type="submission" date="2019-03" db="EMBL/GenBank/DDBJ databases">
        <title>Alkanindiges illinoisensis: a potential pathogenic isolated from ascites of a gastric cancer patient with abdominal metastasis.</title>
        <authorList>
            <person name="Hu X."/>
            <person name="Yang B."/>
            <person name="Yan X."/>
            <person name="Lin L."/>
            <person name="Zhao H."/>
            <person name="Zhou F."/>
            <person name="Su B."/>
            <person name="Chen J."/>
            <person name="Rui Y."/>
            <person name="Wang Q."/>
            <person name="Zheng L."/>
        </authorList>
    </citation>
    <scope>NUCLEOTIDE SEQUENCE [LARGE SCALE GENOMIC DNA]</scope>
    <source>
        <strain evidence="4 5">NFYY 23406</strain>
    </source>
</reference>
<feature type="domain" description="Nucleotidyl transferase" evidence="3">
    <location>
        <begin position="7"/>
        <end position="180"/>
    </location>
</feature>
<dbReference type="Gene3D" id="3.90.550.10">
    <property type="entry name" value="Spore Coat Polysaccharide Biosynthesis Protein SpsA, Chain A"/>
    <property type="match status" value="1"/>
</dbReference>
<name>A0A4Y7XEU6_9GAMM</name>
<dbReference type="Proteomes" id="UP000297834">
    <property type="component" value="Unassembled WGS sequence"/>
</dbReference>
<evidence type="ECO:0000313" key="5">
    <source>
        <dbReference type="Proteomes" id="UP000297834"/>
    </source>
</evidence>
<dbReference type="Pfam" id="PF00483">
    <property type="entry name" value="NTP_transferase"/>
    <property type="match status" value="1"/>
</dbReference>
<dbReference type="InterPro" id="IPR050065">
    <property type="entry name" value="GlmU-like"/>
</dbReference>
<protein>
    <recommendedName>
        <fullName evidence="3">Nucleotidyl transferase domain-containing protein</fullName>
    </recommendedName>
</protein>
<evidence type="ECO:0000313" key="4">
    <source>
        <dbReference type="EMBL" id="TEU30337.1"/>
    </source>
</evidence>
<dbReference type="GO" id="GO:0016779">
    <property type="term" value="F:nucleotidyltransferase activity"/>
    <property type="evidence" value="ECO:0007669"/>
    <property type="project" value="UniProtKB-KW"/>
</dbReference>
<sequence>MNIVIPMAGAGSRFSKAGFKTPKPLIDVQGKPMYQWATNSLPLEYASRLIFIVREDAFTEQIIADINKTYGMFEPRIKVLENLSRGQAETVYLAHDLMDLTQPTLIHNADTAFQSMDMPDDDVFGGLVVFESAPNDARWSFARTHDEQPDRVVEVREKKIISRLASTGTYYFSDSAWLMYSIKHSLMNDITEQGEFYIAPLYNRAIEDGHYIQCLNCENFTCLGTPEELENALPRMPLLMNSQITQIAV</sequence>
<comment type="caution">
    <text evidence="4">The sequence shown here is derived from an EMBL/GenBank/DDBJ whole genome shotgun (WGS) entry which is preliminary data.</text>
</comment>
<organism evidence="4 5">
    <name type="scientific">Alkanindiges illinoisensis</name>
    <dbReference type="NCBI Taxonomy" id="197183"/>
    <lineage>
        <taxon>Bacteria</taxon>
        <taxon>Pseudomonadati</taxon>
        <taxon>Pseudomonadota</taxon>
        <taxon>Gammaproteobacteria</taxon>
        <taxon>Moraxellales</taxon>
        <taxon>Moraxellaceae</taxon>
        <taxon>Alkanindiges</taxon>
    </lineage>
</organism>
<dbReference type="PANTHER" id="PTHR43584">
    <property type="entry name" value="NUCLEOTIDYL TRANSFERASE"/>
    <property type="match status" value="1"/>
</dbReference>